<dbReference type="AlphaFoldDB" id="A0A1X7TMN6"/>
<dbReference type="OMA" id="IEYLWAN"/>
<evidence type="ECO:0000256" key="1">
    <source>
        <dbReference type="SAM" id="MobiDB-lite"/>
    </source>
</evidence>
<sequence length="668" mass="75162">RKYNVIVFGVVEQPSGTPWPARSNHDYNEVCRLFSHLDEGTEDYLIRDCRRIGRFQPDASHPRPILVTLGSTSDVFFIMSKRNLLPSTIYVRRDLSPVQRKERSILFSEKNKLKDSGVPIQSISIRCSSLFVGEREVGKVTGGAFISSRSLGNLAPSLTNLDVGVSSVSDVSSSSTERPDDSTSSVEPNRSVSSHDNESSASLQSPEPNKGDYVGLNDYLLSLDWEQYFTSNNIEYLWANLKSVILESSSQFIPVFNPSRYPRWFSGPIKHKLHLVRSLRKKAKRVSIPSHREHMLHKAETDLQKDILEAKSRFESDLVDKFAFSNDSRIYKFIRSLVGTHSFPHCMSLGSNSATTDQSKASLFNEFFHSVFQKSSTSVDASNFSLPGCVLEDITFSVSDVFKALSTLTVYKAHGIDEIPAYTLKFCATSLCEPVHHLFSQCLIQSYLPMEWKVHKITPIHKSGDRSLINNYRPISLLCIISKVLERLIYNYIYPSISGVICSNQFGFIRQCSTLQQLLLHFNSLLSSCQSDVVYLDIQKAFDTVCHNNLLQKLWNTGICGRTWKLIEAYLSDRIQCVSVNGTLSNFLPVSSGVPQGSILGPLFFILYINDLSLSVIHSSLSLFADDSKCCKSISSIADSQLLQEDLDRITNWSKESKLTFNTKKTFL</sequence>
<dbReference type="PROSITE" id="PS50878">
    <property type="entry name" value="RT_POL"/>
    <property type="match status" value="1"/>
</dbReference>
<dbReference type="PANTHER" id="PTHR33332">
    <property type="entry name" value="REVERSE TRANSCRIPTASE DOMAIN-CONTAINING PROTEIN"/>
    <property type="match status" value="1"/>
</dbReference>
<feature type="region of interest" description="Disordered" evidence="1">
    <location>
        <begin position="169"/>
        <end position="210"/>
    </location>
</feature>
<evidence type="ECO:0000313" key="3">
    <source>
        <dbReference type="EnsemblMetazoa" id="Aqu2.1.16193_001"/>
    </source>
</evidence>
<protein>
    <recommendedName>
        <fullName evidence="2">Reverse transcriptase domain-containing protein</fullName>
    </recommendedName>
</protein>
<proteinExistence type="predicted"/>
<dbReference type="InterPro" id="IPR000477">
    <property type="entry name" value="RT_dom"/>
</dbReference>
<dbReference type="EnsemblMetazoa" id="Aqu2.1.16193_001">
    <property type="protein sequence ID" value="Aqu2.1.16193_001"/>
    <property type="gene ID" value="Aqu2.1.16193"/>
</dbReference>
<accession>A0A1X7TMN6</accession>
<dbReference type="eggNOG" id="KOG1075">
    <property type="taxonomic scope" value="Eukaryota"/>
</dbReference>
<dbReference type="InParanoid" id="A0A1X7TMN6"/>
<reference evidence="3" key="1">
    <citation type="submission" date="2017-05" db="UniProtKB">
        <authorList>
            <consortium name="EnsemblMetazoa"/>
        </authorList>
    </citation>
    <scope>IDENTIFICATION</scope>
</reference>
<dbReference type="Pfam" id="PF00078">
    <property type="entry name" value="RVT_1"/>
    <property type="match status" value="1"/>
</dbReference>
<dbReference type="OrthoDB" id="416454at2759"/>
<name>A0A1X7TMN6_AMPQE</name>
<dbReference type="InterPro" id="IPR043502">
    <property type="entry name" value="DNA/RNA_pol_sf"/>
</dbReference>
<dbReference type="CDD" id="cd01650">
    <property type="entry name" value="RT_nLTR_like"/>
    <property type="match status" value="1"/>
</dbReference>
<dbReference type="SUPFAM" id="SSF56672">
    <property type="entry name" value="DNA/RNA polymerases"/>
    <property type="match status" value="1"/>
</dbReference>
<evidence type="ECO:0000259" key="2">
    <source>
        <dbReference type="PROSITE" id="PS50878"/>
    </source>
</evidence>
<organism evidence="3">
    <name type="scientific">Amphimedon queenslandica</name>
    <name type="common">Sponge</name>
    <dbReference type="NCBI Taxonomy" id="400682"/>
    <lineage>
        <taxon>Eukaryota</taxon>
        <taxon>Metazoa</taxon>
        <taxon>Porifera</taxon>
        <taxon>Demospongiae</taxon>
        <taxon>Heteroscleromorpha</taxon>
        <taxon>Haplosclerida</taxon>
        <taxon>Niphatidae</taxon>
        <taxon>Amphimedon</taxon>
    </lineage>
</organism>
<feature type="domain" description="Reverse transcriptase" evidence="2">
    <location>
        <begin position="441"/>
        <end position="668"/>
    </location>
</feature>
<feature type="compositionally biased region" description="Polar residues" evidence="1">
    <location>
        <begin position="182"/>
        <end position="192"/>
    </location>
</feature>
<dbReference type="STRING" id="400682.A0A1X7TMN6"/>